<dbReference type="EMBL" id="WUUL01000010">
    <property type="protein sequence ID" value="MXQ54870.1"/>
    <property type="molecule type" value="Genomic_DNA"/>
</dbReference>
<proteinExistence type="predicted"/>
<evidence type="ECO:0000256" key="1">
    <source>
        <dbReference type="SAM" id="MobiDB-lite"/>
    </source>
</evidence>
<feature type="compositionally biased region" description="Polar residues" evidence="1">
    <location>
        <begin position="26"/>
        <end position="36"/>
    </location>
</feature>
<protein>
    <submittedName>
        <fullName evidence="2">Uncharacterized protein</fullName>
    </submittedName>
</protein>
<feature type="region of interest" description="Disordered" evidence="1">
    <location>
        <begin position="1"/>
        <end position="47"/>
    </location>
</feature>
<evidence type="ECO:0000313" key="2">
    <source>
        <dbReference type="EMBL" id="MXQ54870.1"/>
    </source>
</evidence>
<evidence type="ECO:0000313" key="3">
    <source>
        <dbReference type="Proteomes" id="UP000430692"/>
    </source>
</evidence>
<organism evidence="2 3">
    <name type="scientific">Shimazuella alba</name>
    <dbReference type="NCBI Taxonomy" id="2690964"/>
    <lineage>
        <taxon>Bacteria</taxon>
        <taxon>Bacillati</taxon>
        <taxon>Bacillota</taxon>
        <taxon>Bacilli</taxon>
        <taxon>Bacillales</taxon>
        <taxon>Thermoactinomycetaceae</taxon>
        <taxon>Shimazuella</taxon>
    </lineage>
</organism>
<feature type="compositionally biased region" description="Basic and acidic residues" evidence="1">
    <location>
        <begin position="1"/>
        <end position="10"/>
    </location>
</feature>
<gene>
    <name evidence="2" type="ORF">GSM42_14325</name>
</gene>
<keyword evidence="3" id="KW-1185">Reference proteome</keyword>
<dbReference type="AlphaFoldDB" id="A0A6I4VY77"/>
<comment type="caution">
    <text evidence="2">The sequence shown here is derived from an EMBL/GenBank/DDBJ whole genome shotgun (WGS) entry which is preliminary data.</text>
</comment>
<dbReference type="RefSeq" id="WP_160802225.1">
    <property type="nucleotide sequence ID" value="NZ_WUUL01000010.1"/>
</dbReference>
<dbReference type="Proteomes" id="UP000430692">
    <property type="component" value="Unassembled WGS sequence"/>
</dbReference>
<accession>A0A6I4VY77</accession>
<reference evidence="2 3" key="1">
    <citation type="submission" date="2019-12" db="EMBL/GenBank/DDBJ databases">
        <title>Whole-genome analyses of novel actinobacteria.</title>
        <authorList>
            <person name="Sahin N."/>
            <person name="Saygin H."/>
        </authorList>
    </citation>
    <scope>NUCLEOTIDE SEQUENCE [LARGE SCALE GENOMIC DNA]</scope>
    <source>
        <strain evidence="2 3">KC615</strain>
    </source>
</reference>
<sequence length="64" mass="7454">MGDNPFKEEQMSVFKDAPTNEKKQIETTFPANSQIKQPKEDPYSKFPKWDLLPPFKLIKRGGQK</sequence>
<name>A0A6I4VY77_9BACL</name>